<dbReference type="SUPFAM" id="SSF89733">
    <property type="entry name" value="L-sulfolactate dehydrogenase-like"/>
    <property type="match status" value="1"/>
</dbReference>
<keyword evidence="1" id="KW-0560">Oxidoreductase</keyword>
<dbReference type="EMBL" id="BOMB01000010">
    <property type="protein sequence ID" value="GID10806.1"/>
    <property type="molecule type" value="Genomic_DNA"/>
</dbReference>
<dbReference type="Proteomes" id="UP000612808">
    <property type="component" value="Unassembled WGS sequence"/>
</dbReference>
<dbReference type="GO" id="GO:0016491">
    <property type="term" value="F:oxidoreductase activity"/>
    <property type="evidence" value="ECO:0007669"/>
    <property type="project" value="UniProtKB-KW"/>
</dbReference>
<gene>
    <name evidence="2" type="ORF">Aru02nite_16950</name>
</gene>
<dbReference type="AlphaFoldDB" id="A0A8J3N962"/>
<protein>
    <recommendedName>
        <fullName evidence="4">Malate/L-lactate dehydrogenase</fullName>
    </recommendedName>
</protein>
<name>A0A8J3N962_9ACTN</name>
<reference evidence="2" key="1">
    <citation type="submission" date="2021-01" db="EMBL/GenBank/DDBJ databases">
        <title>Whole genome shotgun sequence of Actinocatenispora rupis NBRC 107355.</title>
        <authorList>
            <person name="Komaki H."/>
            <person name="Tamura T."/>
        </authorList>
    </citation>
    <scope>NUCLEOTIDE SEQUENCE</scope>
    <source>
        <strain evidence="2">NBRC 107355</strain>
    </source>
</reference>
<dbReference type="InterPro" id="IPR036111">
    <property type="entry name" value="Mal/L-sulfo/L-lacto_DH-like_sf"/>
</dbReference>
<dbReference type="Gene3D" id="1.10.1530.10">
    <property type="match status" value="1"/>
</dbReference>
<organism evidence="2 3">
    <name type="scientific">Actinocatenispora rupis</name>
    <dbReference type="NCBI Taxonomy" id="519421"/>
    <lineage>
        <taxon>Bacteria</taxon>
        <taxon>Bacillati</taxon>
        <taxon>Actinomycetota</taxon>
        <taxon>Actinomycetes</taxon>
        <taxon>Micromonosporales</taxon>
        <taxon>Micromonosporaceae</taxon>
        <taxon>Actinocatenispora</taxon>
    </lineage>
</organism>
<evidence type="ECO:0000313" key="3">
    <source>
        <dbReference type="Proteomes" id="UP000612808"/>
    </source>
</evidence>
<dbReference type="Pfam" id="PF02615">
    <property type="entry name" value="Ldh_2"/>
    <property type="match status" value="1"/>
</dbReference>
<proteinExistence type="predicted"/>
<evidence type="ECO:0000256" key="1">
    <source>
        <dbReference type="ARBA" id="ARBA00023002"/>
    </source>
</evidence>
<evidence type="ECO:0000313" key="2">
    <source>
        <dbReference type="EMBL" id="GID10806.1"/>
    </source>
</evidence>
<accession>A0A8J3N962</accession>
<evidence type="ECO:0008006" key="4">
    <source>
        <dbReference type="Google" id="ProtNLM"/>
    </source>
</evidence>
<dbReference type="InterPro" id="IPR003767">
    <property type="entry name" value="Malate/L-lactate_DH-like"/>
</dbReference>
<dbReference type="InterPro" id="IPR043144">
    <property type="entry name" value="Mal/L-sulf/L-lact_DH-like_ah"/>
</dbReference>
<keyword evidence="3" id="KW-1185">Reference proteome</keyword>
<dbReference type="Gene3D" id="3.30.1370.60">
    <property type="entry name" value="Hypothetical oxidoreductase yiak, domain 2"/>
    <property type="match status" value="1"/>
</dbReference>
<dbReference type="InterPro" id="IPR043143">
    <property type="entry name" value="Mal/L-sulf/L-lact_DH-like_NADP"/>
</dbReference>
<sequence>MLASGLTANPILAVAGNHRQNATVVAVDVAAFLPVAEFTALVDDTIDAVHALPVPAGRSAARVPGERGARTYRGRSVSGIPLPAATWAALADAATDLGVPVPRPP</sequence>
<comment type="caution">
    <text evidence="2">The sequence shown here is derived from an EMBL/GenBank/DDBJ whole genome shotgun (WGS) entry which is preliminary data.</text>
</comment>